<dbReference type="OrthoDB" id="62120at2759"/>
<feature type="region of interest" description="Disordered" evidence="4">
    <location>
        <begin position="796"/>
        <end position="909"/>
    </location>
</feature>
<keyword evidence="8" id="KW-1185">Reference proteome</keyword>
<dbReference type="InterPro" id="IPR050386">
    <property type="entry name" value="Glycosyl_hydrolase_5"/>
</dbReference>
<sequence>MADAWPIFPSHHWVLGAPPLPLASWMLRGLCLSLLLGPSRGTFATHRRMQEDEIPEVDFDMSPSDRFRTGVWEIVTGYFYIRGPFQLNSLGDVAFATKEMLAGVCDTRLPTSVIARQDILTLNQPQVGLNMTFYILAPTGWAHYCVATLRFVGYGPSEGPFDDNFEAPPIRPLMEAALSQYTTLDTEQMDYWALEVGNVLCRETLVGHGMEDAPPLLLERSTMPNRWDGREEPSPCGPLEEAIQVKWSPASAVKYPWEEKPCLAAPTPCICASIRTCRYLPHSSGGKRCAQGWETSNDFTRVTCEDCPYQADCPPTCKDAYTPCMCVWWNCTWDVGRSVCEPPATDAAPLSCLLCARQPHCLGLEVEEVRPESWSLLGDDDVGWFINVTFNRHIIFGPLMQTTEQAIHMSCQSEAEAGMVPPVFVRFDLAAQDLTIVQDTLFLDARKVPNPLRMRFCELKILEGAVVDAYWIPMAASWGSPVFLLGDTVAPTLGTWTPENSARDIPLHVQVELQFSEEVSLGLSNRSVSVLTMGSYGEEGPADELVASLPAGSPRLRFDSRALRVDLAGLLSHDVLYSVGLDPGLVQDKAGNSFAGLPVGIYAFRTVPAPYEGVSLWDPTPVAGTTTAIALAVLVGLAGVIGLLAWCKSRSARSGNKVAPEELGCQEDLPEWHGEEVKELQLQQLQDLPTCVDTFGGIMEDLRSVHACTSEKAKQQDVQAVTFQPQPDESYYETFCTEELAGDSTVLEPDLTIVHKARPTSASSQRVGEEAQEEAAANAPEVYEYYAFPPPWSADDLACPPSSPSRPRPPPSEPQLLELPALEGTSPTEAQVLAISDQPEIRRMDSMSPSARVRGAPPQSPSRSSRKRPASATQASKEVIRSLHESLRSAKPKPRLRRPQSAPSQRMQERLMQSGAIVFREADKRLPSYSTGFLDEQRKSRPQSAAHSRPQSAAQSRLAIGPLGDASPVGRQLLRTRSHGSHGQNSIGPRLSRPTSAVAPITRSGTHDLLLLADEAPSPTGPTGPSGPSCDGSVPDMVLEMAPDGRDRLRLLGLGEEMPPLRIIRDHSPSLRTPRPIPEDEHTRRSEDVHSPHDFEQDGQASADAEESPAAPGLDLPSASSEESGSESSEELRHGIGMPWAWQDGAFLKHQEQLFKDPSTERIYQKPKRRNQDEGCSSPLARRHRALGIRSRSSLVDTERGGDTVAEHVTCARWAVLSQRLRLFVFMAMSAAKKGNPAVHRPDGVNVGGWFCLEDWFYSQSRGHQAGHLVATRNPEYNKATSSLDVGCFVGHVGTLFPQLSQEELGTLGRQHFGCESDLVNLLLGSGYEEERILSLFWQHRSSYVTPLDFAQIRAFGIRKVRLPITWCISYDTSYVIKGRAFDGGSKETAIKPGDGIVEDPFENDPAFDPKGLKRPSDKWICIPIHALEQILETAADFGIEVLLDLHAFPGGSSAGTFNGVWPLNPRFWTAHSKENFKTIVGRLLDWMDALSRSNRKAFAGLYGLSPMNEPAHLRGLFDPQGAACPIPYKEASNQPDSQNWAANVSTAEILATLALGVDEFRKRPSLRIGKKMLLMNVIETAFAGAFRAEDVGAFAASQKGETGSVTASIGAWWRGITTLEERKSWAVLDIHNYIAWDPRAKEFQDIGTLEQQQGLLEQMSLPFFRQLRERVQMPEPQLLACSEYSASTNQDTFLSTTSGVGKRPFRLPAAITWLQLRDAFLRFQNKAAREERIQMWFWTYHIRKNLNYQGEWSLLHALSPLQRFVARLATGTHMAQGELALACLRFRRAKLPSNSIRGHSATAAINTF</sequence>
<organism evidence="7 8">
    <name type="scientific">Symbiodinium natans</name>
    <dbReference type="NCBI Taxonomy" id="878477"/>
    <lineage>
        <taxon>Eukaryota</taxon>
        <taxon>Sar</taxon>
        <taxon>Alveolata</taxon>
        <taxon>Dinophyceae</taxon>
        <taxon>Suessiales</taxon>
        <taxon>Symbiodiniaceae</taxon>
        <taxon>Symbiodinium</taxon>
    </lineage>
</organism>
<dbReference type="EMBL" id="CAJNDS010002785">
    <property type="protein sequence ID" value="CAE7596467.1"/>
    <property type="molecule type" value="Genomic_DNA"/>
</dbReference>
<dbReference type="GO" id="GO:0005576">
    <property type="term" value="C:extracellular region"/>
    <property type="evidence" value="ECO:0007669"/>
    <property type="project" value="TreeGrafter"/>
</dbReference>
<feature type="compositionally biased region" description="Basic and acidic residues" evidence="4">
    <location>
        <begin position="878"/>
        <end position="888"/>
    </location>
</feature>
<feature type="region of interest" description="Disordered" evidence="4">
    <location>
        <begin position="1158"/>
        <end position="1183"/>
    </location>
</feature>
<evidence type="ECO:0000256" key="3">
    <source>
        <dbReference type="ARBA" id="ARBA00023295"/>
    </source>
</evidence>
<dbReference type="GO" id="GO:0008422">
    <property type="term" value="F:beta-glucosidase activity"/>
    <property type="evidence" value="ECO:0007669"/>
    <property type="project" value="TreeGrafter"/>
</dbReference>
<accession>A0A812V1R3</accession>
<feature type="compositionally biased region" description="Low complexity" evidence="4">
    <location>
        <begin position="1108"/>
        <end position="1123"/>
    </location>
</feature>
<dbReference type="Gene3D" id="3.20.20.80">
    <property type="entry name" value="Glycosidases"/>
    <property type="match status" value="1"/>
</dbReference>
<dbReference type="GO" id="GO:0009251">
    <property type="term" value="P:glucan catabolic process"/>
    <property type="evidence" value="ECO:0007669"/>
    <property type="project" value="TreeGrafter"/>
</dbReference>
<feature type="region of interest" description="Disordered" evidence="4">
    <location>
        <begin position="1060"/>
        <end position="1133"/>
    </location>
</feature>
<dbReference type="Proteomes" id="UP000604046">
    <property type="component" value="Unassembled WGS sequence"/>
</dbReference>
<dbReference type="InterPro" id="IPR032812">
    <property type="entry name" value="SbsA_Ig"/>
</dbReference>
<dbReference type="PANTHER" id="PTHR31297:SF38">
    <property type="entry name" value="X8 DOMAIN-CONTAINING PROTEIN"/>
    <property type="match status" value="1"/>
</dbReference>
<evidence type="ECO:0000256" key="2">
    <source>
        <dbReference type="ARBA" id="ARBA00022801"/>
    </source>
</evidence>
<evidence type="ECO:0000313" key="7">
    <source>
        <dbReference type="EMBL" id="CAE7596467.1"/>
    </source>
</evidence>
<evidence type="ECO:0000256" key="5">
    <source>
        <dbReference type="SAM" id="SignalP"/>
    </source>
</evidence>
<comment type="caution">
    <text evidence="7">The sequence shown here is derived from an EMBL/GenBank/DDBJ whole genome shotgun (WGS) entry which is preliminary data.</text>
</comment>
<feature type="region of interest" description="Disordered" evidence="4">
    <location>
        <begin position="757"/>
        <end position="776"/>
    </location>
</feature>
<dbReference type="Pfam" id="PF13205">
    <property type="entry name" value="Big_5"/>
    <property type="match status" value="1"/>
</dbReference>
<feature type="compositionally biased region" description="Low complexity" evidence="4">
    <location>
        <begin position="854"/>
        <end position="863"/>
    </location>
</feature>
<feature type="compositionally biased region" description="Pro residues" evidence="4">
    <location>
        <begin position="801"/>
        <end position="813"/>
    </location>
</feature>
<feature type="region of interest" description="Disordered" evidence="4">
    <location>
        <begin position="929"/>
        <end position="997"/>
    </location>
</feature>
<keyword evidence="2" id="KW-0378">Hydrolase</keyword>
<feature type="compositionally biased region" description="Polar residues" evidence="4">
    <location>
        <begin position="942"/>
        <end position="955"/>
    </location>
</feature>
<dbReference type="InterPro" id="IPR017853">
    <property type="entry name" value="GH"/>
</dbReference>
<reference evidence="7" key="1">
    <citation type="submission" date="2021-02" db="EMBL/GenBank/DDBJ databases">
        <authorList>
            <person name="Dougan E. K."/>
            <person name="Rhodes N."/>
            <person name="Thang M."/>
            <person name="Chan C."/>
        </authorList>
    </citation>
    <scope>NUCLEOTIDE SEQUENCE</scope>
</reference>
<evidence type="ECO:0000259" key="6">
    <source>
        <dbReference type="Pfam" id="PF13205"/>
    </source>
</evidence>
<feature type="region of interest" description="Disordered" evidence="4">
    <location>
        <begin position="1013"/>
        <end position="1039"/>
    </location>
</feature>
<evidence type="ECO:0000313" key="8">
    <source>
        <dbReference type="Proteomes" id="UP000604046"/>
    </source>
</evidence>
<feature type="signal peptide" evidence="5">
    <location>
        <begin position="1"/>
        <end position="41"/>
    </location>
</feature>
<gene>
    <name evidence="7" type="ORF">SNAT2548_LOCUS33939</name>
</gene>
<dbReference type="SUPFAM" id="SSF51445">
    <property type="entry name" value="(Trans)glycosidases"/>
    <property type="match status" value="1"/>
</dbReference>
<dbReference type="PANTHER" id="PTHR31297">
    <property type="entry name" value="GLUCAN ENDO-1,6-BETA-GLUCOSIDASE B"/>
    <property type="match status" value="1"/>
</dbReference>
<evidence type="ECO:0000256" key="1">
    <source>
        <dbReference type="ARBA" id="ARBA00022729"/>
    </source>
</evidence>
<feature type="compositionally biased region" description="Low complexity" evidence="4">
    <location>
        <begin position="1017"/>
        <end position="1029"/>
    </location>
</feature>
<dbReference type="GO" id="GO:0009986">
    <property type="term" value="C:cell surface"/>
    <property type="evidence" value="ECO:0007669"/>
    <property type="project" value="TreeGrafter"/>
</dbReference>
<feature type="compositionally biased region" description="Low complexity" evidence="4">
    <location>
        <begin position="814"/>
        <end position="823"/>
    </location>
</feature>
<keyword evidence="1 5" id="KW-0732">Signal</keyword>
<feature type="domain" description="SbsA Ig-like" evidence="6">
    <location>
        <begin position="487"/>
        <end position="606"/>
    </location>
</feature>
<name>A0A812V1R3_9DINO</name>
<evidence type="ECO:0000256" key="4">
    <source>
        <dbReference type="SAM" id="MobiDB-lite"/>
    </source>
</evidence>
<feature type="chain" id="PRO_5032865295" description="SbsA Ig-like domain-containing protein" evidence="5">
    <location>
        <begin position="42"/>
        <end position="1809"/>
    </location>
</feature>
<proteinExistence type="predicted"/>
<keyword evidence="3" id="KW-0326">Glycosidase</keyword>
<protein>
    <recommendedName>
        <fullName evidence="6">SbsA Ig-like domain-containing protein</fullName>
    </recommendedName>
</protein>
<feature type="compositionally biased region" description="Basic and acidic residues" evidence="4">
    <location>
        <begin position="1077"/>
        <end position="1096"/>
    </location>
</feature>